<organism evidence="1 2">
    <name type="scientific">Glossina pallidipes</name>
    <name type="common">Tsetse fly</name>
    <dbReference type="NCBI Taxonomy" id="7398"/>
    <lineage>
        <taxon>Eukaryota</taxon>
        <taxon>Metazoa</taxon>
        <taxon>Ecdysozoa</taxon>
        <taxon>Arthropoda</taxon>
        <taxon>Hexapoda</taxon>
        <taxon>Insecta</taxon>
        <taxon>Pterygota</taxon>
        <taxon>Neoptera</taxon>
        <taxon>Endopterygota</taxon>
        <taxon>Diptera</taxon>
        <taxon>Brachycera</taxon>
        <taxon>Muscomorpha</taxon>
        <taxon>Hippoboscoidea</taxon>
        <taxon>Glossinidae</taxon>
        <taxon>Glossina</taxon>
    </lineage>
</organism>
<sequence length="104" mass="11936">MNCHQTVHVRLETQDEEMIMIYPYKPPILRYGTAYCGLTSSETELAGSEFTTTTIRDKCLKGREFMSAVRIVLICALGMDLEMKTKNRKKEDDGVAYNHLTRIN</sequence>
<dbReference type="EnsemblMetazoa" id="GPAI006736-RA">
    <property type="protein sequence ID" value="GPAI006736-PA"/>
    <property type="gene ID" value="GPAI006736"/>
</dbReference>
<dbReference type="AlphaFoldDB" id="A0A1A9Z883"/>
<dbReference type="VEuPathDB" id="VectorBase:GPAI006736"/>
<reference evidence="2" key="1">
    <citation type="submission" date="2014-03" db="EMBL/GenBank/DDBJ databases">
        <authorList>
            <person name="Aksoy S."/>
            <person name="Warren W."/>
            <person name="Wilson R.K."/>
        </authorList>
    </citation>
    <scope>NUCLEOTIDE SEQUENCE [LARGE SCALE GENOMIC DNA]</scope>
    <source>
        <strain evidence="2">IAEA</strain>
    </source>
</reference>
<dbReference type="Proteomes" id="UP000092445">
    <property type="component" value="Unassembled WGS sequence"/>
</dbReference>
<keyword evidence="2" id="KW-1185">Reference proteome</keyword>
<accession>A0A1A9Z883</accession>
<evidence type="ECO:0000313" key="2">
    <source>
        <dbReference type="Proteomes" id="UP000092445"/>
    </source>
</evidence>
<proteinExistence type="predicted"/>
<evidence type="ECO:0000313" key="1">
    <source>
        <dbReference type="EnsemblMetazoa" id="GPAI006736-PA"/>
    </source>
</evidence>
<protein>
    <submittedName>
        <fullName evidence="1">Uncharacterized protein</fullName>
    </submittedName>
</protein>
<reference evidence="1" key="2">
    <citation type="submission" date="2020-05" db="UniProtKB">
        <authorList>
            <consortium name="EnsemblMetazoa"/>
        </authorList>
    </citation>
    <scope>IDENTIFICATION</scope>
    <source>
        <strain evidence="1">IAEA</strain>
    </source>
</reference>
<name>A0A1A9Z883_GLOPL</name>